<sequence length="68" mass="7285">MGLLDPSTFTGALLIGVIAGLITGGSGGFFYAKKIYKVDQSSTIDKSTNVNQKGIGQKSEINNYRDRE</sequence>
<gene>
    <name evidence="3" type="ORF">MUO15_00705</name>
</gene>
<accession>A0ABY4HB56</accession>
<feature type="transmembrane region" description="Helical" evidence="2">
    <location>
        <begin position="12"/>
        <end position="32"/>
    </location>
</feature>
<keyword evidence="2" id="KW-0472">Membrane</keyword>
<evidence type="ECO:0000256" key="1">
    <source>
        <dbReference type="SAM" id="MobiDB-lite"/>
    </source>
</evidence>
<dbReference type="Proteomes" id="UP000830326">
    <property type="component" value="Chromosome"/>
</dbReference>
<protein>
    <submittedName>
        <fullName evidence="3">Uncharacterized protein</fullName>
    </submittedName>
</protein>
<feature type="compositionally biased region" description="Polar residues" evidence="1">
    <location>
        <begin position="47"/>
        <end position="62"/>
    </location>
</feature>
<reference evidence="3" key="1">
    <citation type="submission" date="2022-04" db="EMBL/GenBank/DDBJ databases">
        <title>Halobacillus sp. isolated from saltern.</title>
        <authorList>
            <person name="Won M."/>
            <person name="Lee C.-M."/>
            <person name="Woen H.-Y."/>
            <person name="Kwon S.-W."/>
        </authorList>
    </citation>
    <scope>NUCLEOTIDE SEQUENCE</scope>
    <source>
        <strain evidence="3">SSHM10-5</strain>
    </source>
</reference>
<dbReference type="RefSeq" id="WP_245032655.1">
    <property type="nucleotide sequence ID" value="NZ_CP095075.1"/>
</dbReference>
<name>A0ABY4HB56_9BACI</name>
<proteinExistence type="predicted"/>
<keyword evidence="2" id="KW-1133">Transmembrane helix</keyword>
<dbReference type="EMBL" id="CP095075">
    <property type="protein sequence ID" value="UOR12099.1"/>
    <property type="molecule type" value="Genomic_DNA"/>
</dbReference>
<keyword evidence="4" id="KW-1185">Reference proteome</keyword>
<evidence type="ECO:0000256" key="2">
    <source>
        <dbReference type="SAM" id="Phobius"/>
    </source>
</evidence>
<keyword evidence="2" id="KW-0812">Transmembrane</keyword>
<evidence type="ECO:0000313" key="4">
    <source>
        <dbReference type="Proteomes" id="UP000830326"/>
    </source>
</evidence>
<evidence type="ECO:0000313" key="3">
    <source>
        <dbReference type="EMBL" id="UOR12099.1"/>
    </source>
</evidence>
<feature type="region of interest" description="Disordered" evidence="1">
    <location>
        <begin position="47"/>
        <end position="68"/>
    </location>
</feature>
<organism evidence="3 4">
    <name type="scientific">Halobacillus amylolyticus</name>
    <dbReference type="NCBI Taxonomy" id="2932259"/>
    <lineage>
        <taxon>Bacteria</taxon>
        <taxon>Bacillati</taxon>
        <taxon>Bacillota</taxon>
        <taxon>Bacilli</taxon>
        <taxon>Bacillales</taxon>
        <taxon>Bacillaceae</taxon>
        <taxon>Halobacillus</taxon>
    </lineage>
</organism>